<dbReference type="Proteomes" id="UP000070355">
    <property type="component" value="Unassembled WGS sequence"/>
</dbReference>
<evidence type="ECO:0000313" key="2">
    <source>
        <dbReference type="EMBL" id="KXB60708.1"/>
    </source>
</evidence>
<dbReference type="PATRIC" id="fig|1379.3.peg.736"/>
<organism evidence="2 3">
    <name type="scientific">Gemella haemolysans</name>
    <dbReference type="NCBI Taxonomy" id="1379"/>
    <lineage>
        <taxon>Bacteria</taxon>
        <taxon>Bacillati</taxon>
        <taxon>Bacillota</taxon>
        <taxon>Bacilli</taxon>
        <taxon>Bacillales</taxon>
        <taxon>Gemellaceae</taxon>
        <taxon>Gemella</taxon>
    </lineage>
</organism>
<accession>A0A133ZZ27</accession>
<dbReference type="RefSeq" id="WP_060913976.1">
    <property type="nucleotide sequence ID" value="NZ_KQ959949.1"/>
</dbReference>
<gene>
    <name evidence="2" type="ORF">HMPREF3186_00755</name>
</gene>
<dbReference type="OrthoDB" id="6197054at2"/>
<proteinExistence type="predicted"/>
<evidence type="ECO:0000313" key="3">
    <source>
        <dbReference type="Proteomes" id="UP000070355"/>
    </source>
</evidence>
<dbReference type="InterPro" id="IPR047951">
    <property type="entry name" value="Transpos_ISL3"/>
</dbReference>
<feature type="domain" description="Transposase IS204/IS1001/IS1096/IS1165 DDE" evidence="1">
    <location>
        <begin position="174"/>
        <end position="437"/>
    </location>
</feature>
<dbReference type="NCBIfam" id="NF033550">
    <property type="entry name" value="transpos_ISL3"/>
    <property type="match status" value="1"/>
</dbReference>
<dbReference type="AlphaFoldDB" id="A0A133ZZ27"/>
<dbReference type="PANTHER" id="PTHR33498:SF1">
    <property type="entry name" value="TRANSPOSASE FOR INSERTION SEQUENCE ELEMENT IS1557"/>
    <property type="match status" value="1"/>
</dbReference>
<comment type="caution">
    <text evidence="2">The sequence shown here is derived from an EMBL/GenBank/DDBJ whole genome shotgun (WGS) entry which is preliminary data.</text>
</comment>
<name>A0A133ZZ27_9BACL</name>
<dbReference type="EMBL" id="LSDC01000051">
    <property type="protein sequence ID" value="KXB60708.1"/>
    <property type="molecule type" value="Genomic_DNA"/>
</dbReference>
<reference evidence="3" key="1">
    <citation type="submission" date="2016-01" db="EMBL/GenBank/DDBJ databases">
        <authorList>
            <person name="Mitreva M."/>
            <person name="Pepin K.H."/>
            <person name="Mihindukulasuriya K.A."/>
            <person name="Fulton R."/>
            <person name="Fronick C."/>
            <person name="O'Laughlin M."/>
            <person name="Miner T."/>
            <person name="Herter B."/>
            <person name="Rosa B.A."/>
            <person name="Cordes M."/>
            <person name="Tomlinson C."/>
            <person name="Wollam A."/>
            <person name="Palsikar V.B."/>
            <person name="Mardis E.R."/>
            <person name="Wilson R.K."/>
        </authorList>
    </citation>
    <scope>NUCLEOTIDE SEQUENCE [LARGE SCALE GENOMIC DNA]</scope>
    <source>
        <strain evidence="3">DNF01167</strain>
    </source>
</reference>
<dbReference type="PANTHER" id="PTHR33498">
    <property type="entry name" value="TRANSPOSASE FOR INSERTION SEQUENCE ELEMENT IS1557"/>
    <property type="match status" value="1"/>
</dbReference>
<dbReference type="InterPro" id="IPR002560">
    <property type="entry name" value="Transposase_DDE"/>
</dbReference>
<protein>
    <submittedName>
        <fullName evidence="2">Transposase</fullName>
    </submittedName>
</protein>
<sequence>MINYSIDIKKLLGVIDNNVKINGVEDVICSKHEDSPLPPKVLFKIVYGKLEYKHHMCEKCGTKCNSKVVKNGCKTSHIKLQKCGGSNIYLHLDKQRYYCRNCNQYSTAETSITKGKSTISLELKREVIYRLTLEASRKSIARECNISDMTVYNIQKELFESVTKRPSSKLPEYLCLDEFRSTNDIEGHLSFIYCDALTHKVIDILTNHRRATIVNHFKSRYSLKERLKVKMVCTDMNAGYMAMIKDIFPNATVVIDRFHIIQALNNSLNNLRIRIMKRFNTVLKDDSKDEIKEKEQIYKRFKAYWKLLLKREDEVSIDDYGKKDHFKQWITSKEIVRHLINQDEVLKDAYYTTQMLYDAFDARNYKGFFDIINSNRDTIAEEFSAAFKTFINNKSYIENSLRYNLSNGPIEGIINKVKNIKRIGYGYRNFFSLKARVLIVFNLGYSNTDRNVKELIDYDNLAA</sequence>
<evidence type="ECO:0000259" key="1">
    <source>
        <dbReference type="Pfam" id="PF01610"/>
    </source>
</evidence>
<dbReference type="Pfam" id="PF01610">
    <property type="entry name" value="DDE_Tnp_ISL3"/>
    <property type="match status" value="1"/>
</dbReference>